<gene>
    <name evidence="1" type="ORF">HPB47_004516</name>
</gene>
<reference evidence="1 2" key="1">
    <citation type="journal article" date="2020" name="Cell">
        <title>Large-Scale Comparative Analyses of Tick Genomes Elucidate Their Genetic Diversity and Vector Capacities.</title>
        <authorList>
            <consortium name="Tick Genome and Microbiome Consortium (TIGMIC)"/>
            <person name="Jia N."/>
            <person name="Wang J."/>
            <person name="Shi W."/>
            <person name="Du L."/>
            <person name="Sun Y."/>
            <person name="Zhan W."/>
            <person name="Jiang J.F."/>
            <person name="Wang Q."/>
            <person name="Zhang B."/>
            <person name="Ji P."/>
            <person name="Bell-Sakyi L."/>
            <person name="Cui X.M."/>
            <person name="Yuan T.T."/>
            <person name="Jiang B.G."/>
            <person name="Yang W.F."/>
            <person name="Lam T.T."/>
            <person name="Chang Q.C."/>
            <person name="Ding S.J."/>
            <person name="Wang X.J."/>
            <person name="Zhu J.G."/>
            <person name="Ruan X.D."/>
            <person name="Zhao L."/>
            <person name="Wei J.T."/>
            <person name="Ye R.Z."/>
            <person name="Que T.C."/>
            <person name="Du C.H."/>
            <person name="Zhou Y.H."/>
            <person name="Cheng J.X."/>
            <person name="Dai P.F."/>
            <person name="Guo W.B."/>
            <person name="Han X.H."/>
            <person name="Huang E.J."/>
            <person name="Li L.F."/>
            <person name="Wei W."/>
            <person name="Gao Y.C."/>
            <person name="Liu J.Z."/>
            <person name="Shao H.Z."/>
            <person name="Wang X."/>
            <person name="Wang C.C."/>
            <person name="Yang T.C."/>
            <person name="Huo Q.B."/>
            <person name="Li W."/>
            <person name="Chen H.Y."/>
            <person name="Chen S.E."/>
            <person name="Zhou L.G."/>
            <person name="Ni X.B."/>
            <person name="Tian J.H."/>
            <person name="Sheng Y."/>
            <person name="Liu T."/>
            <person name="Pan Y.S."/>
            <person name="Xia L.Y."/>
            <person name="Li J."/>
            <person name="Zhao F."/>
            <person name="Cao W.C."/>
        </authorList>
    </citation>
    <scope>NUCLEOTIDE SEQUENCE [LARGE SCALE GENOMIC DNA]</scope>
    <source>
        <strain evidence="1">Iper-2018</strain>
    </source>
</reference>
<comment type="caution">
    <text evidence="1">The sequence shown here is derived from an EMBL/GenBank/DDBJ whole genome shotgun (WGS) entry which is preliminary data.</text>
</comment>
<keyword evidence="2" id="KW-1185">Reference proteome</keyword>
<evidence type="ECO:0000313" key="1">
    <source>
        <dbReference type="EMBL" id="KAG0418864.1"/>
    </source>
</evidence>
<dbReference type="Proteomes" id="UP000805193">
    <property type="component" value="Unassembled WGS sequence"/>
</dbReference>
<evidence type="ECO:0000313" key="2">
    <source>
        <dbReference type="Proteomes" id="UP000805193"/>
    </source>
</evidence>
<dbReference type="EMBL" id="JABSTQ010010691">
    <property type="protein sequence ID" value="KAG0418864.1"/>
    <property type="molecule type" value="Genomic_DNA"/>
</dbReference>
<proteinExistence type="predicted"/>
<name>A0AC60PFQ0_IXOPE</name>
<organism evidence="1 2">
    <name type="scientific">Ixodes persulcatus</name>
    <name type="common">Taiga tick</name>
    <dbReference type="NCBI Taxonomy" id="34615"/>
    <lineage>
        <taxon>Eukaryota</taxon>
        <taxon>Metazoa</taxon>
        <taxon>Ecdysozoa</taxon>
        <taxon>Arthropoda</taxon>
        <taxon>Chelicerata</taxon>
        <taxon>Arachnida</taxon>
        <taxon>Acari</taxon>
        <taxon>Parasitiformes</taxon>
        <taxon>Ixodida</taxon>
        <taxon>Ixodoidea</taxon>
        <taxon>Ixodidae</taxon>
        <taxon>Ixodinae</taxon>
        <taxon>Ixodes</taxon>
    </lineage>
</organism>
<protein>
    <submittedName>
        <fullName evidence="1">Uncharacterized protein</fullName>
    </submittedName>
</protein>
<sequence length="156" mass="18356">MCTLNEVFRAGVVINELCMLDETTQVAGVVGIIDLEGLGVKHFRHYTPSVIKKFVQLCQDCQPMRLKGIYITNNPPIFELIYSFAKMFLSEKLINRIHFIGRDYEKLHKLIPRARLPEEYDGTLRNYDCDDFERRLQSMEDFLVKLDEYGYREQQP</sequence>
<accession>A0AC60PFQ0</accession>